<organism evidence="2 3">
    <name type="scientific">Trichophyton verrucosum (strain HKI 0517)</name>
    <dbReference type="NCBI Taxonomy" id="663202"/>
    <lineage>
        <taxon>Eukaryota</taxon>
        <taxon>Fungi</taxon>
        <taxon>Dikarya</taxon>
        <taxon>Ascomycota</taxon>
        <taxon>Pezizomycotina</taxon>
        <taxon>Eurotiomycetes</taxon>
        <taxon>Eurotiomycetidae</taxon>
        <taxon>Onygenales</taxon>
        <taxon>Arthrodermataceae</taxon>
        <taxon>Trichophyton</taxon>
    </lineage>
</organism>
<evidence type="ECO:0000313" key="3">
    <source>
        <dbReference type="Proteomes" id="UP000008383"/>
    </source>
</evidence>
<sequence>MARTSKKRKLVDPQQLEEARRLEEEAQAQGQEDMHEIVEYEQDFQERGKHKPAVRYNPQPYTTETLKETWPALAIDAASNTSTIREKLSWFGESYVGCEELPEDLAKRVYQGKRVLFSSEAQKAETMKFVKQLASEHATELSQRKGQTVEPADVQFENVSKEEKSHMISSLIRGAYDQPFKLDADASPILKNVLRNLSNNHTYHTEHTQQFMGSLMQNLPLKKAKAKAKSA</sequence>
<feature type="region of interest" description="Disordered" evidence="1">
    <location>
        <begin position="1"/>
        <end position="34"/>
    </location>
</feature>
<evidence type="ECO:0000256" key="1">
    <source>
        <dbReference type="SAM" id="MobiDB-lite"/>
    </source>
</evidence>
<keyword evidence="3" id="KW-1185">Reference proteome</keyword>
<proteinExistence type="predicted"/>
<protein>
    <submittedName>
        <fullName evidence="2">Uncharacterized protein</fullName>
    </submittedName>
</protein>
<dbReference type="AlphaFoldDB" id="D4D1W0"/>
<reference evidence="3" key="1">
    <citation type="journal article" date="2011" name="Genome Biol.">
        <title>Comparative and functional genomics provide insights into the pathogenicity of dermatophytic fungi.</title>
        <authorList>
            <person name="Burmester A."/>
            <person name="Shelest E."/>
            <person name="Gloeckner G."/>
            <person name="Heddergott C."/>
            <person name="Schindler S."/>
            <person name="Staib P."/>
            <person name="Heidel A."/>
            <person name="Felder M."/>
            <person name="Petzold A."/>
            <person name="Szafranski K."/>
            <person name="Feuermann M."/>
            <person name="Pedruzzi I."/>
            <person name="Priebe S."/>
            <person name="Groth M."/>
            <person name="Winkler R."/>
            <person name="Li W."/>
            <person name="Kniemeyer O."/>
            <person name="Schroeckh V."/>
            <person name="Hertweck C."/>
            <person name="Hube B."/>
            <person name="White T.C."/>
            <person name="Platzer M."/>
            <person name="Guthke R."/>
            <person name="Heitman J."/>
            <person name="Woestemeyer J."/>
            <person name="Zipfel P.F."/>
            <person name="Monod M."/>
            <person name="Brakhage A.A."/>
        </authorList>
    </citation>
    <scope>NUCLEOTIDE SEQUENCE [LARGE SCALE GENOMIC DNA]</scope>
    <source>
        <strain evidence="3">HKI 0517</strain>
    </source>
</reference>
<dbReference type="OrthoDB" id="5365739at2759"/>
<gene>
    <name evidence="2" type="ORF">TRV_01062</name>
</gene>
<comment type="caution">
    <text evidence="2">The sequence shown here is derived from an EMBL/GenBank/DDBJ whole genome shotgun (WGS) entry which is preliminary data.</text>
</comment>
<name>D4D1W0_TRIVH</name>
<accession>D4D1W0</accession>
<dbReference type="EMBL" id="ACYE01000060">
    <property type="protein sequence ID" value="EFE44169.1"/>
    <property type="molecule type" value="Genomic_DNA"/>
</dbReference>
<dbReference type="Proteomes" id="UP000008383">
    <property type="component" value="Unassembled WGS sequence"/>
</dbReference>
<dbReference type="KEGG" id="tve:TRV_01062"/>
<dbReference type="HOGENOM" id="CLU_061205_0_0_1"/>
<dbReference type="GeneID" id="9580270"/>
<evidence type="ECO:0000313" key="2">
    <source>
        <dbReference type="EMBL" id="EFE44169.1"/>
    </source>
</evidence>
<dbReference type="RefSeq" id="XP_003024780.1">
    <property type="nucleotide sequence ID" value="XM_003024734.1"/>
</dbReference>